<organism evidence="1 2">
    <name type="scientific">Mikania micrantha</name>
    <name type="common">bitter vine</name>
    <dbReference type="NCBI Taxonomy" id="192012"/>
    <lineage>
        <taxon>Eukaryota</taxon>
        <taxon>Viridiplantae</taxon>
        <taxon>Streptophyta</taxon>
        <taxon>Embryophyta</taxon>
        <taxon>Tracheophyta</taxon>
        <taxon>Spermatophyta</taxon>
        <taxon>Magnoliopsida</taxon>
        <taxon>eudicotyledons</taxon>
        <taxon>Gunneridae</taxon>
        <taxon>Pentapetalae</taxon>
        <taxon>asterids</taxon>
        <taxon>campanulids</taxon>
        <taxon>Asterales</taxon>
        <taxon>Asteraceae</taxon>
        <taxon>Asteroideae</taxon>
        <taxon>Heliantheae alliance</taxon>
        <taxon>Eupatorieae</taxon>
        <taxon>Mikania</taxon>
    </lineage>
</organism>
<dbReference type="Pfam" id="PF08284">
    <property type="entry name" value="RVP_2"/>
    <property type="match status" value="1"/>
</dbReference>
<protein>
    <submittedName>
        <fullName evidence="1">Uncharacterized protein</fullName>
    </submittedName>
</protein>
<evidence type="ECO:0000313" key="1">
    <source>
        <dbReference type="EMBL" id="KAD4586015.1"/>
    </source>
</evidence>
<dbReference type="CDD" id="cd00303">
    <property type="entry name" value="retropepsin_like"/>
    <property type="match status" value="1"/>
</dbReference>
<sequence>MLLWLSLHQQIRTTVDASTAENKATLQRTALRRHNQQFKHPVDEPLPSEHQLHARTQMWSLVHSIEEQLDSPYIIEVANGKQISVCTVYRNCPLTLNGHTFTIDLIPMELGRFDIIVGIAH</sequence>
<dbReference type="Proteomes" id="UP000326396">
    <property type="component" value="Linkage Group LG2"/>
</dbReference>
<accession>A0A5N6NGB4</accession>
<reference evidence="1 2" key="1">
    <citation type="submission" date="2019-05" db="EMBL/GenBank/DDBJ databases">
        <title>Mikania micrantha, genome provides insights into the molecular mechanism of rapid growth.</title>
        <authorList>
            <person name="Liu B."/>
        </authorList>
    </citation>
    <scope>NUCLEOTIDE SEQUENCE [LARGE SCALE GENOMIC DNA]</scope>
    <source>
        <strain evidence="1">NLD-2019</strain>
        <tissue evidence="1">Leaf</tissue>
    </source>
</reference>
<keyword evidence="2" id="KW-1185">Reference proteome</keyword>
<comment type="caution">
    <text evidence="1">The sequence shown here is derived from an EMBL/GenBank/DDBJ whole genome shotgun (WGS) entry which is preliminary data.</text>
</comment>
<evidence type="ECO:0000313" key="2">
    <source>
        <dbReference type="Proteomes" id="UP000326396"/>
    </source>
</evidence>
<dbReference type="EMBL" id="SZYD01000012">
    <property type="protein sequence ID" value="KAD4586015.1"/>
    <property type="molecule type" value="Genomic_DNA"/>
</dbReference>
<gene>
    <name evidence="1" type="ORF">E3N88_23616</name>
</gene>
<dbReference type="AlphaFoldDB" id="A0A5N6NGB4"/>
<dbReference type="OrthoDB" id="1436782at2759"/>
<proteinExistence type="predicted"/>
<name>A0A5N6NGB4_9ASTR</name>